<evidence type="ECO:0000313" key="3">
    <source>
        <dbReference type="EMBL" id="HEN43491.1"/>
    </source>
</evidence>
<reference evidence="3" key="1">
    <citation type="journal article" date="2020" name="mSystems">
        <title>Genome- and Community-Level Interaction Insights into Carbon Utilization and Element Cycling Functions of Hydrothermarchaeota in Hydrothermal Sediment.</title>
        <authorList>
            <person name="Zhou Z."/>
            <person name="Liu Y."/>
            <person name="Xu W."/>
            <person name="Pan J."/>
            <person name="Luo Z.H."/>
            <person name="Li M."/>
        </authorList>
    </citation>
    <scope>NUCLEOTIDE SEQUENCE [LARGE SCALE GENOMIC DNA]</scope>
    <source>
        <strain evidence="3">SpSt-349</strain>
    </source>
</reference>
<evidence type="ECO:0000256" key="1">
    <source>
        <dbReference type="SAM" id="SignalP"/>
    </source>
</evidence>
<name>A0A831UEP7_GEOME</name>
<feature type="signal peptide" evidence="1">
    <location>
        <begin position="1"/>
        <end position="22"/>
    </location>
</feature>
<comment type="caution">
    <text evidence="3">The sequence shown here is derived from an EMBL/GenBank/DDBJ whole genome shotgun (WGS) entry which is preliminary data.</text>
</comment>
<sequence length="177" mass="18871">MKHLFTLLLLVATLAFAPRAEAFSLFLEPASRTITVGDPATYTLKVSNLAEPVLLYTLDLFFDSSLLSFQNVNFRAGSGEAYHPGGPDLDLPDLLTLAGTSIPAGSFELADITFTGINNGSSDLVILFNEFLGESGEFYEDPDFPSAQANVVPEPSTLMLLGAGLAALGAAARRRRN</sequence>
<dbReference type="EMBL" id="DSOV01000062">
    <property type="protein sequence ID" value="HEN43491.1"/>
    <property type="molecule type" value="Genomic_DNA"/>
</dbReference>
<proteinExistence type="predicted"/>
<organism evidence="3">
    <name type="scientific">Geobacter metallireducens</name>
    <dbReference type="NCBI Taxonomy" id="28232"/>
    <lineage>
        <taxon>Bacteria</taxon>
        <taxon>Pseudomonadati</taxon>
        <taxon>Thermodesulfobacteriota</taxon>
        <taxon>Desulfuromonadia</taxon>
        <taxon>Geobacterales</taxon>
        <taxon>Geobacteraceae</taxon>
        <taxon>Geobacter</taxon>
    </lineage>
</organism>
<dbReference type="NCBIfam" id="TIGR02595">
    <property type="entry name" value="PEP_CTERM"/>
    <property type="match status" value="1"/>
</dbReference>
<feature type="domain" description="Ice-binding protein C-terminal" evidence="2">
    <location>
        <begin position="152"/>
        <end position="175"/>
    </location>
</feature>
<dbReference type="Pfam" id="PF07589">
    <property type="entry name" value="PEP-CTERM"/>
    <property type="match status" value="1"/>
</dbReference>
<dbReference type="InterPro" id="IPR013424">
    <property type="entry name" value="Ice-binding_C"/>
</dbReference>
<dbReference type="AlphaFoldDB" id="A0A831UEP7"/>
<accession>A0A831UEP7</accession>
<feature type="chain" id="PRO_5032874204" evidence="1">
    <location>
        <begin position="23"/>
        <end position="177"/>
    </location>
</feature>
<dbReference type="CDD" id="cd08547">
    <property type="entry name" value="Type_II_cohesin"/>
    <property type="match status" value="1"/>
</dbReference>
<protein>
    <submittedName>
        <fullName evidence="3">PEP-CTERM sorting domain-containing protein</fullName>
    </submittedName>
</protein>
<evidence type="ECO:0000259" key="2">
    <source>
        <dbReference type="Pfam" id="PF07589"/>
    </source>
</evidence>
<keyword evidence="1" id="KW-0732">Signal</keyword>
<gene>
    <name evidence="3" type="ORF">ENQ87_14165</name>
</gene>